<organism evidence="9 10">
    <name type="scientific">Phormidium pseudopriestleyi FRX01</name>
    <dbReference type="NCBI Taxonomy" id="1759528"/>
    <lineage>
        <taxon>Bacteria</taxon>
        <taxon>Bacillati</taxon>
        <taxon>Cyanobacteriota</taxon>
        <taxon>Cyanophyceae</taxon>
        <taxon>Oscillatoriophycideae</taxon>
        <taxon>Oscillatoriales</taxon>
        <taxon>Oscillatoriaceae</taxon>
        <taxon>Phormidium</taxon>
    </lineage>
</organism>
<dbReference type="Pfam" id="PF01590">
    <property type="entry name" value="GAF"/>
    <property type="match status" value="1"/>
</dbReference>
<dbReference type="SUPFAM" id="SSF56112">
    <property type="entry name" value="Protein kinase-like (PK-like)"/>
    <property type="match status" value="1"/>
</dbReference>
<dbReference type="SUPFAM" id="SSF55874">
    <property type="entry name" value="ATPase domain of HSP90 chaperone/DNA topoisomerase II/histidine kinase"/>
    <property type="match status" value="1"/>
</dbReference>
<feature type="coiled-coil region" evidence="6">
    <location>
        <begin position="829"/>
        <end position="856"/>
    </location>
</feature>
<evidence type="ECO:0000256" key="2">
    <source>
        <dbReference type="ARBA" id="ARBA00012438"/>
    </source>
</evidence>
<dbReference type="SMART" id="SM00065">
    <property type="entry name" value="GAF"/>
    <property type="match status" value="1"/>
</dbReference>
<evidence type="ECO:0000259" key="8">
    <source>
        <dbReference type="PROSITE" id="PS50109"/>
    </source>
</evidence>
<dbReference type="Gene3D" id="1.10.510.10">
    <property type="entry name" value="Transferase(Phosphotransferase) domain 1"/>
    <property type="match status" value="1"/>
</dbReference>
<dbReference type="InterPro" id="IPR036097">
    <property type="entry name" value="HisK_dim/P_sf"/>
</dbReference>
<dbReference type="Pfam" id="PF00069">
    <property type="entry name" value="Pkinase"/>
    <property type="match status" value="1"/>
</dbReference>
<keyword evidence="3" id="KW-0597">Phosphoprotein</keyword>
<dbReference type="PANTHER" id="PTHR43642">
    <property type="entry name" value="HYBRID SIGNAL TRANSDUCTION HISTIDINE KINASE G"/>
    <property type="match status" value="1"/>
</dbReference>
<dbReference type="InterPro" id="IPR029016">
    <property type="entry name" value="GAF-like_dom_sf"/>
</dbReference>
<name>A0ABS3FU77_9CYAN</name>
<dbReference type="Gene3D" id="1.10.287.130">
    <property type="match status" value="1"/>
</dbReference>
<dbReference type="InterPro" id="IPR005467">
    <property type="entry name" value="His_kinase_dom"/>
</dbReference>
<dbReference type="InterPro" id="IPR053159">
    <property type="entry name" value="Hybrid_Histidine_Kinase"/>
</dbReference>
<dbReference type="Gene3D" id="3.30.450.40">
    <property type="match status" value="1"/>
</dbReference>
<dbReference type="InterPro" id="IPR011009">
    <property type="entry name" value="Kinase-like_dom_sf"/>
</dbReference>
<evidence type="ECO:0000259" key="7">
    <source>
        <dbReference type="PROSITE" id="PS50011"/>
    </source>
</evidence>
<dbReference type="Proteomes" id="UP000664844">
    <property type="component" value="Unassembled WGS sequence"/>
</dbReference>
<evidence type="ECO:0000313" key="9">
    <source>
        <dbReference type="EMBL" id="MBO0350669.1"/>
    </source>
</evidence>
<dbReference type="SUPFAM" id="SSF47384">
    <property type="entry name" value="Homodimeric domain of signal transducing histidine kinase"/>
    <property type="match status" value="1"/>
</dbReference>
<dbReference type="EC" id="2.7.13.3" evidence="2"/>
<keyword evidence="10" id="KW-1185">Reference proteome</keyword>
<dbReference type="InterPro" id="IPR003661">
    <property type="entry name" value="HisK_dim/P_dom"/>
</dbReference>
<sequence>MHAIADYLITEKIHESIHTLVYRGSRPGDDTSVIIKIPNAEYPTVGELVRLRNQYAIAKNLNVPGIIKPLSLERDRNGLALILEDFSGISLKDYTTSHPLSLADFLYIGIQIADALEALYQNRIIHKDIKPDNILIHPLTKQVKVTDFSISSRLPKESLTLVNPNALEGTLAYISPEQTGRMNRFIDYRTDFYSLGVTFYELLTGTLPFASTDAMELVHYHIAKQPVPPNRLVPDIPEAIAEIVMKLMAKNAEGRYQTARGLKADLETCLVQLQTTGRIQPFAIAQKDMAARFQIPEKLYGREEEIERLMGAFAGVAAGSIQLMLVAGYSGIGKSALVQEVHKPILAKRGYFISGKFDQFKRNIPFAPLIQAFQNLIRYHILTESSKAIATWKKQLSAALEKEGQVIIDVIPELELLLGKQPTLSELPAAESQNRFNRVFQNFIRVFANENHPLVLFLDNLQWADIASLKLLELLLSDGDLHHLLVIGAYRDNEVSPVHPLMLMVNRLQQTQGVQINRIEVPPLNREDVNQLVADALSCPKTRSQPISELVFQKTQGNPFFVTQFLKSLYEDQLLEYDGEHGYWQCDLTQVKSLAASENIVEFMATQLQRLPDPTQTVLTLAACIGHQFDLATLAVVYQHSLGETSAQLWSALQAGVVIPVSELYKFFQSDSGSEGEEMNTEVPSVQYKFLHDRVQQAAYSLIPDPEKQATHLKIGRLLLQNTPGEAVEEKVFDLVNQLNLGADLIESSGKKYQLAALNLQAGDKAKAATAYEPALRYLDAGLALLNPTSWGDRYDLTLHLHLAAAESAYLSTEFERMECLATIVLEKAETLLDKIQVYEVKIQAYTAQNKQLEALATAREALALLGVKLPEKPSFDHIQNGLGEMFSRLTDQRVKALSELPKMSNSDKKSAMRILNSAIAPAYQSAPLLLPLLVFEEVKLSLDYGNTDESTYAYACYGLILCGIVGDIETGHQFGQLALTVLAQFENQKLKARTIMVVNNNVRLWKEPLQQTIAPLLIAYESGLETGDVEYAGLCAYNYCINSYFAGKELGQLEAEMSSYSLLMEKLKQTNTLNYQKMYWQVVSHLIRGADHPEHLVGELYNEFIMLPLHEQTSDRYALCCLYLNKLILSYLFRQSEAAFENAGIGANYLDGLTAVYPLPLFYFYDSLAALGVYQNQPESEQKVLWDKVEENQGKMKKWAEFAPDNFLHKYELVEAEKARVKGDVVEAIARYDRAILHARESQYMQEEALANELAGEFHLQRGSQQIAQFYLTEAYYGYVRWSASAKVKFLEQKYPLVLARITQRSVIRPFSIQETISSFSTISTSISQDSSALDMTTVMKAALALSEELVLDKFLNKLMRVILENAGAQTGFLILEKEGKQVIQASGNIEEETVTTTIPSIEISCTGIPLEDVSCLPLSLVNYVHRTGEFLVINNAAVESVFATDPYITAKQPKSILCFPIAYQGHTVGILYLENNLSAGVFTRDRLEVLKLLSSQAAISLENARLYQNLEQSIQDLKEAQLQLVQTEKMSTLGQLVAGVAHEINNPLSFVHGNLNMALEYSEDLLNHLQLYQQCYPEPVADIQNHATAIDLEYLQEDFPEMLRSMNLGTDRIKEIVKSLKNFSRKDPGVFQKADIHAGIDSTLLILSNRLKATGSKPAVSVLKEYGNIPLVQCYPGQLNQVFMNLIANAIDALDSGVASHLSLVASGSSLENHAELPPKDIGSKTIRIRTEVKENCVAIHIADNGSGMTNEVQKKLFNTFFTTKPEGKGTGLGLSISHQIIVERHHGELLCTSQPGEGTEFIIQIPIHLEKRTV</sequence>
<keyword evidence="6" id="KW-0175">Coiled coil</keyword>
<dbReference type="SUPFAM" id="SSF52540">
    <property type="entry name" value="P-loop containing nucleoside triphosphate hydrolases"/>
    <property type="match status" value="1"/>
</dbReference>
<dbReference type="CDD" id="cd00082">
    <property type="entry name" value="HisKA"/>
    <property type="match status" value="1"/>
</dbReference>
<dbReference type="InterPro" id="IPR036890">
    <property type="entry name" value="HATPase_C_sf"/>
</dbReference>
<dbReference type="RefSeq" id="WP_207089144.1">
    <property type="nucleotide sequence ID" value="NZ_JAFLQW010000439.1"/>
</dbReference>
<dbReference type="PROSITE" id="PS50011">
    <property type="entry name" value="PROTEIN_KINASE_DOM"/>
    <property type="match status" value="1"/>
</dbReference>
<keyword evidence="4" id="KW-0808">Transferase</keyword>
<dbReference type="PROSITE" id="PS50109">
    <property type="entry name" value="HIS_KIN"/>
    <property type="match status" value="1"/>
</dbReference>
<evidence type="ECO:0000313" key="10">
    <source>
        <dbReference type="Proteomes" id="UP000664844"/>
    </source>
</evidence>
<dbReference type="Pfam" id="PF13191">
    <property type="entry name" value="AAA_16"/>
    <property type="match status" value="1"/>
</dbReference>
<feature type="domain" description="Protein kinase" evidence="7">
    <location>
        <begin position="7"/>
        <end position="270"/>
    </location>
</feature>
<dbReference type="SMART" id="SM00387">
    <property type="entry name" value="HATPase_c"/>
    <property type="match status" value="1"/>
</dbReference>
<dbReference type="Pfam" id="PF02518">
    <property type="entry name" value="HATPase_c"/>
    <property type="match status" value="1"/>
</dbReference>
<dbReference type="InterPro" id="IPR027417">
    <property type="entry name" value="P-loop_NTPase"/>
</dbReference>
<dbReference type="InterPro" id="IPR041664">
    <property type="entry name" value="AAA_16"/>
</dbReference>
<dbReference type="PRINTS" id="PR00344">
    <property type="entry name" value="BCTRLSENSOR"/>
</dbReference>
<dbReference type="Gene3D" id="3.40.50.300">
    <property type="entry name" value="P-loop containing nucleotide triphosphate hydrolases"/>
    <property type="match status" value="1"/>
</dbReference>
<comment type="caution">
    <text evidence="9">The sequence shown here is derived from an EMBL/GenBank/DDBJ whole genome shotgun (WGS) entry which is preliminary data.</text>
</comment>
<dbReference type="SUPFAM" id="SSF55781">
    <property type="entry name" value="GAF domain-like"/>
    <property type="match status" value="1"/>
</dbReference>
<keyword evidence="4" id="KW-0418">Kinase</keyword>
<keyword evidence="5" id="KW-0902">Two-component regulatory system</keyword>
<dbReference type="CDD" id="cd14014">
    <property type="entry name" value="STKc_PknB_like"/>
    <property type="match status" value="1"/>
</dbReference>
<evidence type="ECO:0000256" key="5">
    <source>
        <dbReference type="ARBA" id="ARBA00023012"/>
    </source>
</evidence>
<reference evidence="9 10" key="1">
    <citation type="submission" date="2021-03" db="EMBL/GenBank/DDBJ databases">
        <title>Metabolic Capacity of the Antarctic Cyanobacterium Phormidium pseudopriestleyi that Sustains Oxygenic Photosynthesis in the Presence of Hydrogen Sulfide.</title>
        <authorList>
            <person name="Lumian J.E."/>
            <person name="Jungblut A.D."/>
            <person name="Dillon M.L."/>
            <person name="Hawes I."/>
            <person name="Doran P.T."/>
            <person name="Mackey T.J."/>
            <person name="Dick G.J."/>
            <person name="Grettenberger C.L."/>
            <person name="Sumner D.Y."/>
        </authorList>
    </citation>
    <scope>NUCLEOTIDE SEQUENCE [LARGE SCALE GENOMIC DNA]</scope>
    <source>
        <strain evidence="9 10">FRX01</strain>
    </source>
</reference>
<dbReference type="InterPro" id="IPR008271">
    <property type="entry name" value="Ser/Thr_kinase_AS"/>
</dbReference>
<evidence type="ECO:0000256" key="4">
    <source>
        <dbReference type="ARBA" id="ARBA00022777"/>
    </source>
</evidence>
<dbReference type="SMART" id="SM00220">
    <property type="entry name" value="S_TKc"/>
    <property type="match status" value="1"/>
</dbReference>
<dbReference type="SMART" id="SM00388">
    <property type="entry name" value="HisKA"/>
    <property type="match status" value="1"/>
</dbReference>
<proteinExistence type="predicted"/>
<accession>A0ABS3FU77</accession>
<dbReference type="InterPro" id="IPR003594">
    <property type="entry name" value="HATPase_dom"/>
</dbReference>
<evidence type="ECO:0000256" key="6">
    <source>
        <dbReference type="SAM" id="Coils"/>
    </source>
</evidence>
<dbReference type="PROSITE" id="PS00108">
    <property type="entry name" value="PROTEIN_KINASE_ST"/>
    <property type="match status" value="1"/>
</dbReference>
<evidence type="ECO:0000256" key="1">
    <source>
        <dbReference type="ARBA" id="ARBA00000085"/>
    </source>
</evidence>
<dbReference type="PANTHER" id="PTHR43642:SF1">
    <property type="entry name" value="HYBRID SIGNAL TRANSDUCTION HISTIDINE KINASE G"/>
    <property type="match status" value="1"/>
</dbReference>
<evidence type="ECO:0000256" key="3">
    <source>
        <dbReference type="ARBA" id="ARBA00022553"/>
    </source>
</evidence>
<comment type="catalytic activity">
    <reaction evidence="1">
        <text>ATP + protein L-histidine = ADP + protein N-phospho-L-histidine.</text>
        <dbReference type="EC" id="2.7.13.3"/>
    </reaction>
</comment>
<dbReference type="InterPro" id="IPR004358">
    <property type="entry name" value="Sig_transdc_His_kin-like_C"/>
</dbReference>
<feature type="coiled-coil region" evidence="6">
    <location>
        <begin position="1505"/>
        <end position="1532"/>
    </location>
</feature>
<dbReference type="InterPro" id="IPR003018">
    <property type="entry name" value="GAF"/>
</dbReference>
<gene>
    <name evidence="9" type="ORF">J0895_16530</name>
</gene>
<dbReference type="Gene3D" id="3.30.565.10">
    <property type="entry name" value="Histidine kinase-like ATPase, C-terminal domain"/>
    <property type="match status" value="1"/>
</dbReference>
<feature type="domain" description="Histidine kinase" evidence="8">
    <location>
        <begin position="1541"/>
        <end position="1812"/>
    </location>
</feature>
<dbReference type="InterPro" id="IPR000719">
    <property type="entry name" value="Prot_kinase_dom"/>
</dbReference>
<dbReference type="EMBL" id="JAFLQW010000439">
    <property type="protein sequence ID" value="MBO0350669.1"/>
    <property type="molecule type" value="Genomic_DNA"/>
</dbReference>
<protein>
    <recommendedName>
        <fullName evidence="2">histidine kinase</fullName>
        <ecNumber evidence="2">2.7.13.3</ecNumber>
    </recommendedName>
</protein>